<dbReference type="RefSeq" id="XP_072811280.1">
    <property type="nucleotide sequence ID" value="XM_072955179.1"/>
</dbReference>
<gene>
    <name evidence="4" type="primary">LOC116277021</name>
</gene>
<dbReference type="Pfam" id="PF12796">
    <property type="entry name" value="Ank_2"/>
    <property type="match status" value="1"/>
</dbReference>
<evidence type="ECO:0000313" key="4">
    <source>
        <dbReference type="RefSeq" id="XP_072811280.1"/>
    </source>
</evidence>
<evidence type="ECO:0000256" key="2">
    <source>
        <dbReference type="SAM" id="MobiDB-lite"/>
    </source>
</evidence>
<dbReference type="InterPro" id="IPR036770">
    <property type="entry name" value="Ankyrin_rpt-contain_sf"/>
</dbReference>
<evidence type="ECO:0000256" key="1">
    <source>
        <dbReference type="PROSITE-ProRule" id="PRU00023"/>
    </source>
</evidence>
<feature type="repeat" description="ANK" evidence="1">
    <location>
        <begin position="65"/>
        <end position="97"/>
    </location>
</feature>
<evidence type="ECO:0000313" key="3">
    <source>
        <dbReference type="Proteomes" id="UP001652581"/>
    </source>
</evidence>
<dbReference type="PROSITE" id="PS50088">
    <property type="entry name" value="ANK_REPEAT"/>
    <property type="match status" value="1"/>
</dbReference>
<accession>A0ABM5CRK2</accession>
<sequence>MQDQEPEDLQQPAGRLLESSEPRAWVSVHDSELKQLHRAACIGGSYTVEELLSCKKSLMNSRDGKNRTALHLACISSQSSVVALLIQWNCNLDACDKESKTALIKKVQHPSFAKLIQAWQEPMINTETKDGVLKPGTSTSFEDNNSDNKNEDVVTTFPQPSTEVPGFSHPAFPAPEPLTSSAVLGVTEEGTTKPKTGKRGRHLDY</sequence>
<protein>
    <submittedName>
        <fullName evidence="4">Ankyrin repeat domain-containing protein 26-like</fullName>
    </submittedName>
</protein>
<feature type="region of interest" description="Disordered" evidence="2">
    <location>
        <begin position="128"/>
        <end position="205"/>
    </location>
</feature>
<dbReference type="InterPro" id="IPR050657">
    <property type="entry name" value="Ankyrin_repeat_domain"/>
</dbReference>
<dbReference type="Gene3D" id="1.25.40.20">
    <property type="entry name" value="Ankyrin repeat-containing domain"/>
    <property type="match status" value="1"/>
</dbReference>
<keyword evidence="3" id="KW-1185">Reference proteome</keyword>
<dbReference type="PROSITE" id="PS50297">
    <property type="entry name" value="ANK_REP_REGION"/>
    <property type="match status" value="1"/>
</dbReference>
<proteinExistence type="predicted"/>
<dbReference type="PANTHER" id="PTHR24147:SF60">
    <property type="entry name" value="ANKYRIN REPEAT DOMAIN-CONTAINING PROTEIN 26-RELATED"/>
    <property type="match status" value="1"/>
</dbReference>
<dbReference type="GeneID" id="116277021"/>
<feature type="compositionally biased region" description="Basic residues" evidence="2">
    <location>
        <begin position="195"/>
        <end position="205"/>
    </location>
</feature>
<organism evidence="3 4">
    <name type="scientific">Vicugna pacos</name>
    <name type="common">Alpaca</name>
    <name type="synonym">Lama pacos</name>
    <dbReference type="NCBI Taxonomy" id="30538"/>
    <lineage>
        <taxon>Eukaryota</taxon>
        <taxon>Metazoa</taxon>
        <taxon>Chordata</taxon>
        <taxon>Craniata</taxon>
        <taxon>Vertebrata</taxon>
        <taxon>Euteleostomi</taxon>
        <taxon>Mammalia</taxon>
        <taxon>Eutheria</taxon>
        <taxon>Laurasiatheria</taxon>
        <taxon>Artiodactyla</taxon>
        <taxon>Tylopoda</taxon>
        <taxon>Camelidae</taxon>
        <taxon>Vicugna</taxon>
    </lineage>
</organism>
<dbReference type="PANTHER" id="PTHR24147">
    <property type="entry name" value="ANKYRIN REPEAT DOMAIN 36-RELATED"/>
    <property type="match status" value="1"/>
</dbReference>
<dbReference type="InterPro" id="IPR002110">
    <property type="entry name" value="Ankyrin_rpt"/>
</dbReference>
<reference evidence="4" key="1">
    <citation type="submission" date="2025-08" db="UniProtKB">
        <authorList>
            <consortium name="RefSeq"/>
        </authorList>
    </citation>
    <scope>IDENTIFICATION</scope>
</reference>
<keyword evidence="1" id="KW-0040">ANK repeat</keyword>
<dbReference type="Proteomes" id="UP001652581">
    <property type="component" value="Chromosome 35"/>
</dbReference>
<name>A0ABM5CRK2_VICPA</name>
<dbReference type="SUPFAM" id="SSF48403">
    <property type="entry name" value="Ankyrin repeat"/>
    <property type="match status" value="1"/>
</dbReference>